<evidence type="ECO:0000313" key="3">
    <source>
        <dbReference type="Proteomes" id="UP000191500"/>
    </source>
</evidence>
<evidence type="ECO:0000256" key="1">
    <source>
        <dbReference type="SAM" id="MobiDB-lite"/>
    </source>
</evidence>
<feature type="compositionally biased region" description="Polar residues" evidence="1">
    <location>
        <begin position="50"/>
        <end position="66"/>
    </location>
</feature>
<keyword evidence="3" id="KW-1185">Reference proteome</keyword>
<gene>
    <name evidence="2" type="ORF">PENCOP_c016G03616</name>
</gene>
<feature type="region of interest" description="Disordered" evidence="1">
    <location>
        <begin position="94"/>
        <end position="119"/>
    </location>
</feature>
<name>A0A1V6U9Z6_9EURO</name>
<reference evidence="3" key="1">
    <citation type="journal article" date="2017" name="Nat. Microbiol.">
        <title>Global analysis of biosynthetic gene clusters reveals vast potential of secondary metabolite production in Penicillium species.</title>
        <authorList>
            <person name="Nielsen J.C."/>
            <person name="Grijseels S."/>
            <person name="Prigent S."/>
            <person name="Ji B."/>
            <person name="Dainat J."/>
            <person name="Nielsen K.F."/>
            <person name="Frisvad J.C."/>
            <person name="Workman M."/>
            <person name="Nielsen J."/>
        </authorList>
    </citation>
    <scope>NUCLEOTIDE SEQUENCE [LARGE SCALE GENOMIC DNA]</scope>
    <source>
        <strain evidence="3">IBT 31321</strain>
    </source>
</reference>
<dbReference type="EMBL" id="MDDG01000016">
    <property type="protein sequence ID" value="OQE34693.1"/>
    <property type="molecule type" value="Genomic_DNA"/>
</dbReference>
<accession>A0A1V6U9Z6</accession>
<protein>
    <recommendedName>
        <fullName evidence="4">Aflatoxin regulatory protein domain-containing protein</fullName>
    </recommendedName>
</protein>
<comment type="caution">
    <text evidence="2">The sequence shown here is derived from an EMBL/GenBank/DDBJ whole genome shotgun (WGS) entry which is preliminary data.</text>
</comment>
<evidence type="ECO:0000313" key="2">
    <source>
        <dbReference type="EMBL" id="OQE34693.1"/>
    </source>
</evidence>
<feature type="compositionally biased region" description="Polar residues" evidence="1">
    <location>
        <begin position="1"/>
        <end position="31"/>
    </location>
</feature>
<organism evidence="2 3">
    <name type="scientific">Penicillium coprophilum</name>
    <dbReference type="NCBI Taxonomy" id="36646"/>
    <lineage>
        <taxon>Eukaryota</taxon>
        <taxon>Fungi</taxon>
        <taxon>Dikarya</taxon>
        <taxon>Ascomycota</taxon>
        <taxon>Pezizomycotina</taxon>
        <taxon>Eurotiomycetes</taxon>
        <taxon>Eurotiomycetidae</taxon>
        <taxon>Eurotiales</taxon>
        <taxon>Aspergillaceae</taxon>
        <taxon>Penicillium</taxon>
    </lineage>
</organism>
<feature type="region of interest" description="Disordered" evidence="1">
    <location>
        <begin position="1"/>
        <end position="76"/>
    </location>
</feature>
<dbReference type="Proteomes" id="UP000191500">
    <property type="component" value="Unassembled WGS sequence"/>
</dbReference>
<sequence>MPSTMPFSQIPSFGGLDSSTLPTLKTNVSQENRFDRVLEGLLSDGRSTRSRGCSTDSDMTACSHPSGTGADPEPISKHLKGLAELNSTLLQSRANRHGAGHSDLSKSQPPPTRTGSSVPPSIGWTLTHCQHFLTTLQDLQRHVNSRAGHDTWSPARLDDRIDLSVTPPSPALLHQTPPRVPTLDTPILFSILSCYAYILEEYERLFSYILKSVIQPVPQIPATLIGISLDGFKLDGNNTLQMEFLLYVSSNMLEKIETILVGSSQGTTAVPNQGLLGYKMMACLESLYDHDDVSRDDRADNREVRAITLIRKIQAALKTLEK</sequence>
<dbReference type="STRING" id="36646.A0A1V6U9Z6"/>
<dbReference type="AlphaFoldDB" id="A0A1V6U9Z6"/>
<evidence type="ECO:0008006" key="4">
    <source>
        <dbReference type="Google" id="ProtNLM"/>
    </source>
</evidence>
<proteinExistence type="predicted"/>